<dbReference type="EC" id="3.4.21.-" evidence="8"/>
<evidence type="ECO:0000256" key="5">
    <source>
        <dbReference type="SAM" id="MobiDB-lite"/>
    </source>
</evidence>
<evidence type="ECO:0000256" key="3">
    <source>
        <dbReference type="ARBA" id="ARBA00022801"/>
    </source>
</evidence>
<keyword evidence="4" id="KW-0720">Serine protease</keyword>
<dbReference type="Pfam" id="PF01343">
    <property type="entry name" value="Peptidase_S49"/>
    <property type="match status" value="1"/>
</dbReference>
<keyword evidence="3 8" id="KW-0378">Hydrolase</keyword>
<evidence type="ECO:0000313" key="8">
    <source>
        <dbReference type="EMBL" id="NIH56568.1"/>
    </source>
</evidence>
<feature type="transmembrane region" description="Helical" evidence="6">
    <location>
        <begin position="93"/>
        <end position="120"/>
    </location>
</feature>
<feature type="compositionally biased region" description="Low complexity" evidence="5">
    <location>
        <begin position="28"/>
        <end position="50"/>
    </location>
</feature>
<keyword evidence="6" id="KW-0812">Transmembrane</keyword>
<dbReference type="Gene3D" id="3.90.226.10">
    <property type="entry name" value="2-enoyl-CoA Hydratase, Chain A, domain 1"/>
    <property type="match status" value="1"/>
</dbReference>
<gene>
    <name evidence="8" type="ORF">FB473_001213</name>
</gene>
<evidence type="ECO:0000259" key="7">
    <source>
        <dbReference type="Pfam" id="PF01343"/>
    </source>
</evidence>
<reference evidence="8 9" key="1">
    <citation type="submission" date="2020-02" db="EMBL/GenBank/DDBJ databases">
        <title>Sequencing the genomes of 1000 actinobacteria strains.</title>
        <authorList>
            <person name="Klenk H.-P."/>
        </authorList>
    </citation>
    <scope>NUCLEOTIDE SEQUENCE [LARGE SCALE GENOMIC DNA]</scope>
    <source>
        <strain evidence="8 9">DSM 19609</strain>
    </source>
</reference>
<dbReference type="SUPFAM" id="SSF52096">
    <property type="entry name" value="ClpP/crotonase"/>
    <property type="match status" value="1"/>
</dbReference>
<evidence type="ECO:0000256" key="4">
    <source>
        <dbReference type="ARBA" id="ARBA00022825"/>
    </source>
</evidence>
<dbReference type="PANTHER" id="PTHR42987">
    <property type="entry name" value="PEPTIDASE S49"/>
    <property type="match status" value="1"/>
</dbReference>
<sequence length="439" mass="44503">MNTPQTPSSQPPDGIPPVPDAQPGEPSTAATGGQTAIGGQATIGTAEQPAPQLPPPAGAPSPVPGTVPPPRPPLAVAPAKPDKPFARGFGAGFGAALGVGAVLVALALVSTLGMLGVALIGSRNQSDSLTTTHVWGPENAKNTLLALNINGTIEGEGSGTSFSAATYGYEIADELDALEADDYAGVVLLMDTPGGTIYGARAIADAVVRYQERTGNKVVAYVQSMAASGGMYAMAPADLIIADHGTFTGSIGVIMGPITVYHDVTATTGTILESGVETSGGITSEYLTQGTGKDFGSPWRDMTEQERAVYTQGMAVEYQAFVDFVSEHRDIPASTIVDDLGAFMFDPDTAVTKGLVDEVMGRSEAFREAASTSGVDPDDTRIVAPSMPGALAQLLGAQARVPGHNVPLSTGEGLTPTSSLCTGAPAVLAFSGDASQVCG</sequence>
<evidence type="ECO:0000256" key="2">
    <source>
        <dbReference type="ARBA" id="ARBA00022670"/>
    </source>
</evidence>
<organism evidence="8 9">
    <name type="scientific">Brooklawnia cerclae</name>
    <dbReference type="NCBI Taxonomy" id="349934"/>
    <lineage>
        <taxon>Bacteria</taxon>
        <taxon>Bacillati</taxon>
        <taxon>Actinomycetota</taxon>
        <taxon>Actinomycetes</taxon>
        <taxon>Propionibacteriales</taxon>
        <taxon>Propionibacteriaceae</taxon>
        <taxon>Brooklawnia</taxon>
    </lineage>
</organism>
<evidence type="ECO:0000256" key="6">
    <source>
        <dbReference type="SAM" id="Phobius"/>
    </source>
</evidence>
<feature type="region of interest" description="Disordered" evidence="5">
    <location>
        <begin position="1"/>
        <end position="79"/>
    </location>
</feature>
<dbReference type="InterPro" id="IPR002142">
    <property type="entry name" value="Peptidase_S49"/>
</dbReference>
<feature type="domain" description="Peptidase S49" evidence="7">
    <location>
        <begin position="213"/>
        <end position="375"/>
    </location>
</feature>
<keyword evidence="2 8" id="KW-0645">Protease</keyword>
<keyword evidence="6" id="KW-0472">Membrane</keyword>
<evidence type="ECO:0000313" key="9">
    <source>
        <dbReference type="Proteomes" id="UP000749311"/>
    </source>
</evidence>
<keyword evidence="6" id="KW-1133">Transmembrane helix</keyword>
<proteinExistence type="inferred from homology"/>
<feature type="compositionally biased region" description="Pro residues" evidence="5">
    <location>
        <begin position="51"/>
        <end position="75"/>
    </location>
</feature>
<evidence type="ECO:0000256" key="1">
    <source>
        <dbReference type="ARBA" id="ARBA00008683"/>
    </source>
</evidence>
<name>A0ABX0SDT5_9ACTN</name>
<dbReference type="RefSeq" id="WP_341770050.1">
    <property type="nucleotide sequence ID" value="NZ_BAAAOO010000015.1"/>
</dbReference>
<dbReference type="GO" id="GO:0008233">
    <property type="term" value="F:peptidase activity"/>
    <property type="evidence" value="ECO:0007669"/>
    <property type="project" value="UniProtKB-KW"/>
</dbReference>
<keyword evidence="9" id="KW-1185">Reference proteome</keyword>
<dbReference type="CDD" id="cd07023">
    <property type="entry name" value="S49_Sppa_N_C"/>
    <property type="match status" value="1"/>
</dbReference>
<comment type="caution">
    <text evidence="8">The sequence shown here is derived from an EMBL/GenBank/DDBJ whole genome shotgun (WGS) entry which is preliminary data.</text>
</comment>
<comment type="similarity">
    <text evidence="1">Belongs to the peptidase S49 family.</text>
</comment>
<accession>A0ABX0SDT5</accession>
<dbReference type="Proteomes" id="UP000749311">
    <property type="component" value="Unassembled WGS sequence"/>
</dbReference>
<protein>
    <submittedName>
        <fullName evidence="8">Protease-4</fullName>
        <ecNumber evidence="8">3.4.21.-</ecNumber>
    </submittedName>
</protein>
<dbReference type="Gene3D" id="6.20.330.10">
    <property type="match status" value="1"/>
</dbReference>
<dbReference type="GO" id="GO:0006508">
    <property type="term" value="P:proteolysis"/>
    <property type="evidence" value="ECO:0007669"/>
    <property type="project" value="UniProtKB-KW"/>
</dbReference>
<dbReference type="PANTHER" id="PTHR42987:SF4">
    <property type="entry name" value="PROTEASE SOHB-RELATED"/>
    <property type="match status" value="1"/>
</dbReference>
<dbReference type="InterPro" id="IPR047272">
    <property type="entry name" value="S49_SppA_C"/>
</dbReference>
<feature type="compositionally biased region" description="Pro residues" evidence="5">
    <location>
        <begin position="9"/>
        <end position="20"/>
    </location>
</feature>
<dbReference type="InterPro" id="IPR029045">
    <property type="entry name" value="ClpP/crotonase-like_dom_sf"/>
</dbReference>
<dbReference type="EMBL" id="JAAMOZ010000001">
    <property type="protein sequence ID" value="NIH56568.1"/>
    <property type="molecule type" value="Genomic_DNA"/>
</dbReference>